<feature type="transmembrane region" description="Helical" evidence="7">
    <location>
        <begin position="23"/>
        <end position="47"/>
    </location>
</feature>
<evidence type="ECO:0000256" key="3">
    <source>
        <dbReference type="ARBA" id="ARBA00022475"/>
    </source>
</evidence>
<evidence type="ECO:0000313" key="10">
    <source>
        <dbReference type="Proteomes" id="UP001501442"/>
    </source>
</evidence>
<keyword evidence="10" id="KW-1185">Reference proteome</keyword>
<gene>
    <name evidence="9" type="ORF">GCM10023196_063900</name>
</gene>
<dbReference type="PROSITE" id="PS50850">
    <property type="entry name" value="MFS"/>
    <property type="match status" value="1"/>
</dbReference>
<dbReference type="PANTHER" id="PTHR42718:SF46">
    <property type="entry name" value="BLR6921 PROTEIN"/>
    <property type="match status" value="1"/>
</dbReference>
<dbReference type="InterPro" id="IPR011701">
    <property type="entry name" value="MFS"/>
</dbReference>
<dbReference type="InterPro" id="IPR004638">
    <property type="entry name" value="EmrB-like"/>
</dbReference>
<dbReference type="EMBL" id="BAABHK010000010">
    <property type="protein sequence ID" value="GAA4632053.1"/>
    <property type="molecule type" value="Genomic_DNA"/>
</dbReference>
<dbReference type="RefSeq" id="WP_345435051.1">
    <property type="nucleotide sequence ID" value="NZ_BAABHK010000010.1"/>
</dbReference>
<feature type="transmembrane region" description="Helical" evidence="7">
    <location>
        <begin position="116"/>
        <end position="141"/>
    </location>
</feature>
<comment type="caution">
    <text evidence="9">The sequence shown here is derived from an EMBL/GenBank/DDBJ whole genome shotgun (WGS) entry which is preliminary data.</text>
</comment>
<evidence type="ECO:0000313" key="9">
    <source>
        <dbReference type="EMBL" id="GAA4632053.1"/>
    </source>
</evidence>
<feature type="transmembrane region" description="Helical" evidence="7">
    <location>
        <begin position="376"/>
        <end position="400"/>
    </location>
</feature>
<keyword evidence="4 7" id="KW-0812">Transmembrane</keyword>
<evidence type="ECO:0000256" key="4">
    <source>
        <dbReference type="ARBA" id="ARBA00022692"/>
    </source>
</evidence>
<feature type="transmembrane region" description="Helical" evidence="7">
    <location>
        <begin position="212"/>
        <end position="232"/>
    </location>
</feature>
<evidence type="ECO:0000256" key="7">
    <source>
        <dbReference type="SAM" id="Phobius"/>
    </source>
</evidence>
<organism evidence="9 10">
    <name type="scientific">Actinoallomurus vinaceus</name>
    <dbReference type="NCBI Taxonomy" id="1080074"/>
    <lineage>
        <taxon>Bacteria</taxon>
        <taxon>Bacillati</taxon>
        <taxon>Actinomycetota</taxon>
        <taxon>Actinomycetes</taxon>
        <taxon>Streptosporangiales</taxon>
        <taxon>Thermomonosporaceae</taxon>
        <taxon>Actinoallomurus</taxon>
    </lineage>
</organism>
<dbReference type="Proteomes" id="UP001501442">
    <property type="component" value="Unassembled WGS sequence"/>
</dbReference>
<feature type="transmembrane region" description="Helical" evidence="7">
    <location>
        <begin position="59"/>
        <end position="79"/>
    </location>
</feature>
<evidence type="ECO:0000256" key="1">
    <source>
        <dbReference type="ARBA" id="ARBA00004651"/>
    </source>
</evidence>
<evidence type="ECO:0000256" key="5">
    <source>
        <dbReference type="ARBA" id="ARBA00022989"/>
    </source>
</evidence>
<feature type="domain" description="Major facilitator superfamily (MFS) profile" evidence="8">
    <location>
        <begin position="25"/>
        <end position="481"/>
    </location>
</feature>
<feature type="transmembrane region" description="Helical" evidence="7">
    <location>
        <begin position="343"/>
        <end position="364"/>
    </location>
</feature>
<dbReference type="SUPFAM" id="SSF103473">
    <property type="entry name" value="MFS general substrate transporter"/>
    <property type="match status" value="1"/>
</dbReference>
<accession>A0ABP8UI95</accession>
<keyword evidence="2" id="KW-0813">Transport</keyword>
<dbReference type="Gene3D" id="1.20.1720.10">
    <property type="entry name" value="Multidrug resistance protein D"/>
    <property type="match status" value="1"/>
</dbReference>
<dbReference type="InterPro" id="IPR020846">
    <property type="entry name" value="MFS_dom"/>
</dbReference>
<name>A0ABP8UI95_9ACTN</name>
<feature type="transmembrane region" description="Helical" evidence="7">
    <location>
        <begin position="153"/>
        <end position="172"/>
    </location>
</feature>
<proteinExistence type="predicted"/>
<feature type="transmembrane region" description="Helical" evidence="7">
    <location>
        <begin position="178"/>
        <end position="200"/>
    </location>
</feature>
<evidence type="ECO:0000259" key="8">
    <source>
        <dbReference type="PROSITE" id="PS50850"/>
    </source>
</evidence>
<feature type="transmembrane region" description="Helical" evidence="7">
    <location>
        <begin position="91"/>
        <end position="110"/>
    </location>
</feature>
<dbReference type="NCBIfam" id="TIGR00711">
    <property type="entry name" value="efflux_EmrB"/>
    <property type="match status" value="1"/>
</dbReference>
<dbReference type="PANTHER" id="PTHR42718">
    <property type="entry name" value="MAJOR FACILITATOR SUPERFAMILY MULTIDRUG TRANSPORTER MFSC"/>
    <property type="match status" value="1"/>
</dbReference>
<feature type="transmembrane region" description="Helical" evidence="7">
    <location>
        <begin position="318"/>
        <end position="336"/>
    </location>
</feature>
<feature type="transmembrane region" description="Helical" evidence="7">
    <location>
        <begin position="282"/>
        <end position="306"/>
    </location>
</feature>
<feature type="transmembrane region" description="Helical" evidence="7">
    <location>
        <begin position="412"/>
        <end position="435"/>
    </location>
</feature>
<dbReference type="InterPro" id="IPR036259">
    <property type="entry name" value="MFS_trans_sf"/>
</dbReference>
<sequence>MYDTVESTEPGLAAPAASDRSRWLALVVLCGGMLLIVIDATVVNVALPAIQRDLGFSSSGLAWVVNAYLIAFGGLLLLAGRLGDLVSRRRVFITGLVVFTTASLACGLAQGPAMLIAARFVQGVGGAMTSSVILGMIVTLFPEPREQAKAIGVYSFVASAGGSAGLLAGGLLTQALNWHWIFFINLPVGVATLVLSLRVLDRDKGLGFGAGTDVLGAVLITAALMLGVYTIVDPAAARGWTAPRTLELASVTLVLLIAFVVREATARSPLVPLRIFRSRNVTGANVVQALAVSGMFGMFFLGVLYLQRVLGYDALRTGLAFLPTTVVMATVSLRFAERLITAFSVRATLLSGLTLAAVGLALFARAPVNGVYLVDVLPSVVLIGTGVGVAFPALAALAMSDATPSDAGLASGLINTTTQVGAAVGLAVLATLSAAHGRTLAGHGASAVAAAAGGYRLGFVVAAALVAIAVLIAVTVPHRMERRSSDSKDIFGIEERP</sequence>
<keyword evidence="5 7" id="KW-1133">Transmembrane helix</keyword>
<keyword evidence="6 7" id="KW-0472">Membrane</keyword>
<dbReference type="CDD" id="cd17321">
    <property type="entry name" value="MFS_MMR_MDR_like"/>
    <property type="match status" value="1"/>
</dbReference>
<dbReference type="Pfam" id="PF07690">
    <property type="entry name" value="MFS_1"/>
    <property type="match status" value="1"/>
</dbReference>
<feature type="transmembrane region" description="Helical" evidence="7">
    <location>
        <begin position="244"/>
        <end position="261"/>
    </location>
</feature>
<feature type="transmembrane region" description="Helical" evidence="7">
    <location>
        <begin position="455"/>
        <end position="476"/>
    </location>
</feature>
<dbReference type="Gene3D" id="1.20.1250.20">
    <property type="entry name" value="MFS general substrate transporter like domains"/>
    <property type="match status" value="1"/>
</dbReference>
<reference evidence="10" key="1">
    <citation type="journal article" date="2019" name="Int. J. Syst. Evol. Microbiol.">
        <title>The Global Catalogue of Microorganisms (GCM) 10K type strain sequencing project: providing services to taxonomists for standard genome sequencing and annotation.</title>
        <authorList>
            <consortium name="The Broad Institute Genomics Platform"/>
            <consortium name="The Broad Institute Genome Sequencing Center for Infectious Disease"/>
            <person name="Wu L."/>
            <person name="Ma J."/>
        </authorList>
    </citation>
    <scope>NUCLEOTIDE SEQUENCE [LARGE SCALE GENOMIC DNA]</scope>
    <source>
        <strain evidence="10">JCM 17939</strain>
    </source>
</reference>
<protein>
    <submittedName>
        <fullName evidence="9">DHA2 family efflux MFS transporter permease subunit</fullName>
    </submittedName>
</protein>
<evidence type="ECO:0000256" key="2">
    <source>
        <dbReference type="ARBA" id="ARBA00022448"/>
    </source>
</evidence>
<comment type="subcellular location">
    <subcellularLocation>
        <location evidence="1">Cell membrane</location>
        <topology evidence="1">Multi-pass membrane protein</topology>
    </subcellularLocation>
</comment>
<keyword evidence="3" id="KW-1003">Cell membrane</keyword>
<evidence type="ECO:0000256" key="6">
    <source>
        <dbReference type="ARBA" id="ARBA00023136"/>
    </source>
</evidence>